<evidence type="ECO:0000256" key="2">
    <source>
        <dbReference type="ARBA" id="ARBA00022801"/>
    </source>
</evidence>
<evidence type="ECO:0000256" key="3">
    <source>
        <dbReference type="ARBA" id="ARBA00023211"/>
    </source>
</evidence>
<keyword evidence="2" id="KW-0378">Hydrolase</keyword>
<dbReference type="PANTHER" id="PTHR30447">
    <property type="entry name" value="FRUCTOSE-1,6-BISPHOSPHATASE CLASS 2"/>
    <property type="match status" value="1"/>
</dbReference>
<dbReference type="Pfam" id="PF03320">
    <property type="entry name" value="FBPase_glpX"/>
    <property type="match status" value="1"/>
</dbReference>
<dbReference type="GO" id="GO:0042132">
    <property type="term" value="F:fructose 1,6-bisphosphate 1-phosphatase activity"/>
    <property type="evidence" value="ECO:0007669"/>
    <property type="project" value="InterPro"/>
</dbReference>
<dbReference type="GO" id="GO:0006094">
    <property type="term" value="P:gluconeogenesis"/>
    <property type="evidence" value="ECO:0007669"/>
    <property type="project" value="InterPro"/>
</dbReference>
<dbReference type="AlphaFoldDB" id="A0A381YGU1"/>
<protein>
    <recommendedName>
        <fullName evidence="6">Fructose-bisphosphatase</fullName>
    </recommendedName>
</protein>
<reference evidence="5" key="1">
    <citation type="submission" date="2018-05" db="EMBL/GenBank/DDBJ databases">
        <authorList>
            <person name="Lanie J.A."/>
            <person name="Ng W.-L."/>
            <person name="Kazmierczak K.M."/>
            <person name="Andrzejewski T.M."/>
            <person name="Davidsen T.M."/>
            <person name="Wayne K.J."/>
            <person name="Tettelin H."/>
            <person name="Glass J.I."/>
            <person name="Rusch D."/>
            <person name="Podicherti R."/>
            <person name="Tsui H.-C.T."/>
            <person name="Winkler M.E."/>
        </authorList>
    </citation>
    <scope>NUCLEOTIDE SEQUENCE</scope>
</reference>
<dbReference type="GO" id="GO:0030388">
    <property type="term" value="P:fructose 1,6-bisphosphate metabolic process"/>
    <property type="evidence" value="ECO:0007669"/>
    <property type="project" value="TreeGrafter"/>
</dbReference>
<keyword evidence="4" id="KW-0119">Carbohydrate metabolism</keyword>
<dbReference type="GO" id="GO:0005829">
    <property type="term" value="C:cytosol"/>
    <property type="evidence" value="ECO:0007669"/>
    <property type="project" value="TreeGrafter"/>
</dbReference>
<name>A0A381YGU1_9ZZZZ</name>
<sequence>VNAMRQVFDSIPVHARVAIGEGEMDKAPMLYIGEEMGIGVHDPSMPKVDIAVDPLECTAHCAENLPNSICVLSVAPRGHLLYAPECYMDKIAGSAELKGHISLDKSVEDNIRSISSVTGKELKDIKVIVLNRPRNKDTINTLIDLGVQLDLIQNGDIVGAMRAVNGDADLLLGIGSAPEGVISSVAVKGLNGIFQGKMWFHEKSYQEKVEKVLKNDAHKIWNEDNLCTSKDAIFVATGVCDGWIPGVQYNDDSANTWSRIIYVETGEMKTIKSVHSLK</sequence>
<evidence type="ECO:0000256" key="4">
    <source>
        <dbReference type="ARBA" id="ARBA00023277"/>
    </source>
</evidence>
<evidence type="ECO:0000313" key="5">
    <source>
        <dbReference type="EMBL" id="SVA76316.1"/>
    </source>
</evidence>
<dbReference type="GO" id="GO:0046872">
    <property type="term" value="F:metal ion binding"/>
    <property type="evidence" value="ECO:0007669"/>
    <property type="project" value="UniProtKB-KW"/>
</dbReference>
<dbReference type="Gene3D" id="3.30.540.10">
    <property type="entry name" value="Fructose-1,6-Bisphosphatase, subunit A, domain 1"/>
    <property type="match status" value="1"/>
</dbReference>
<organism evidence="5">
    <name type="scientific">marine metagenome</name>
    <dbReference type="NCBI Taxonomy" id="408172"/>
    <lineage>
        <taxon>unclassified sequences</taxon>
        <taxon>metagenomes</taxon>
        <taxon>ecological metagenomes</taxon>
    </lineage>
</organism>
<evidence type="ECO:0008006" key="6">
    <source>
        <dbReference type="Google" id="ProtNLM"/>
    </source>
</evidence>
<feature type="non-terminal residue" evidence="5">
    <location>
        <position position="1"/>
    </location>
</feature>
<keyword evidence="3" id="KW-0464">Manganese</keyword>
<accession>A0A381YGU1</accession>
<proteinExistence type="predicted"/>
<dbReference type="GO" id="GO:0006071">
    <property type="term" value="P:glycerol metabolic process"/>
    <property type="evidence" value="ECO:0007669"/>
    <property type="project" value="InterPro"/>
</dbReference>
<gene>
    <name evidence="5" type="ORF">METZ01_LOCUS129170</name>
</gene>
<dbReference type="SUPFAM" id="SSF56655">
    <property type="entry name" value="Carbohydrate phosphatase"/>
    <property type="match status" value="1"/>
</dbReference>
<keyword evidence="1" id="KW-0479">Metal-binding</keyword>
<evidence type="ECO:0000256" key="1">
    <source>
        <dbReference type="ARBA" id="ARBA00022723"/>
    </source>
</evidence>
<dbReference type="Gene3D" id="3.40.190.90">
    <property type="match status" value="1"/>
</dbReference>
<dbReference type="PANTHER" id="PTHR30447:SF0">
    <property type="entry name" value="FRUCTOSE-1,6-BISPHOSPHATASE 1 CLASS 2-RELATED"/>
    <property type="match status" value="1"/>
</dbReference>
<dbReference type="EMBL" id="UINC01018217">
    <property type="protein sequence ID" value="SVA76316.1"/>
    <property type="molecule type" value="Genomic_DNA"/>
</dbReference>
<dbReference type="InterPro" id="IPR004464">
    <property type="entry name" value="FBPase_class-2/SBPase"/>
</dbReference>